<dbReference type="EMBL" id="LATX01001466">
    <property type="protein sequence ID" value="KTB41415.1"/>
    <property type="molecule type" value="Genomic_DNA"/>
</dbReference>
<feature type="region of interest" description="Disordered" evidence="1">
    <location>
        <begin position="366"/>
        <end position="385"/>
    </location>
</feature>
<feature type="compositionally biased region" description="Basic and acidic residues" evidence="1">
    <location>
        <begin position="273"/>
        <end position="291"/>
    </location>
</feature>
<organism evidence="2 3">
    <name type="scientific">Moniliophthora roreri</name>
    <name type="common">Frosty pod rot fungus</name>
    <name type="synonym">Monilia roreri</name>
    <dbReference type="NCBI Taxonomy" id="221103"/>
    <lineage>
        <taxon>Eukaryota</taxon>
        <taxon>Fungi</taxon>
        <taxon>Dikarya</taxon>
        <taxon>Basidiomycota</taxon>
        <taxon>Agaricomycotina</taxon>
        <taxon>Agaricomycetes</taxon>
        <taxon>Agaricomycetidae</taxon>
        <taxon>Agaricales</taxon>
        <taxon>Marasmiineae</taxon>
        <taxon>Marasmiaceae</taxon>
        <taxon>Moniliophthora</taxon>
    </lineage>
</organism>
<name>A0A0W0FYI7_MONRR</name>
<gene>
    <name evidence="2" type="ORF">WG66_6015</name>
</gene>
<comment type="caution">
    <text evidence="2">The sequence shown here is derived from an EMBL/GenBank/DDBJ whole genome shotgun (WGS) entry which is preliminary data.</text>
</comment>
<dbReference type="Proteomes" id="UP000054988">
    <property type="component" value="Unassembled WGS sequence"/>
</dbReference>
<evidence type="ECO:0000256" key="1">
    <source>
        <dbReference type="SAM" id="MobiDB-lite"/>
    </source>
</evidence>
<accession>A0A0W0FYI7</accession>
<sequence length="385" mass="40631">MDDGVKVLLVPRSSSGVSVSGRLVGDGTCKGVNSSLQDAQVNGGIACPPGFDMDWVIKACSTTDIPYEDIKANPSHYYDNVLHSYITSLSLLDPKALQISELYALVQYLQQLKDPFVFATVVKDNGPALSSKPPLSIPDLLKNVSSTVREFDTMVKEDTIGPDSKPALSIPSTSVSAPPSSSDTELHMAGSPENLANIAGEHFSTASSDQPAISLDPEVPASGDQPVPNVHNVTVAGEELSACANINSTVGGEANMKPMAVANTLPHTPVIGEVDRQDSSHSDNNTPHHNEEEQEAAVGKKQKPRAPQVTVKCCKVNTVGDHAEADVTGEAGTKGLKTRINKWAGLGCQQPSTRDARPSLRLAEAAEAENTLKGTGCRHKGGKRK</sequence>
<feature type="region of interest" description="Disordered" evidence="1">
    <location>
        <begin position="271"/>
        <end position="306"/>
    </location>
</feature>
<proteinExistence type="predicted"/>
<evidence type="ECO:0000313" key="2">
    <source>
        <dbReference type="EMBL" id="KTB41415.1"/>
    </source>
</evidence>
<protein>
    <submittedName>
        <fullName evidence="2">Uncharacterized protein</fullName>
    </submittedName>
</protein>
<feature type="region of interest" description="Disordered" evidence="1">
    <location>
        <begin position="158"/>
        <end position="188"/>
    </location>
</feature>
<feature type="region of interest" description="Disordered" evidence="1">
    <location>
        <begin position="205"/>
        <end position="230"/>
    </location>
</feature>
<dbReference type="AlphaFoldDB" id="A0A0W0FYI7"/>
<feature type="compositionally biased region" description="Low complexity" evidence="1">
    <location>
        <begin position="169"/>
        <end position="182"/>
    </location>
</feature>
<feature type="compositionally biased region" description="Basic residues" evidence="1">
    <location>
        <begin position="376"/>
        <end position="385"/>
    </location>
</feature>
<reference evidence="2 3" key="1">
    <citation type="submission" date="2015-12" db="EMBL/GenBank/DDBJ databases">
        <title>Draft genome sequence of Moniliophthora roreri, the causal agent of frosty pod rot of cacao.</title>
        <authorList>
            <person name="Aime M.C."/>
            <person name="Diaz-Valderrama J.R."/>
            <person name="Kijpornyongpan T."/>
            <person name="Phillips-Mora W."/>
        </authorList>
    </citation>
    <scope>NUCLEOTIDE SEQUENCE [LARGE SCALE GENOMIC DNA]</scope>
    <source>
        <strain evidence="2 3">MCA 2952</strain>
    </source>
</reference>
<evidence type="ECO:0000313" key="3">
    <source>
        <dbReference type="Proteomes" id="UP000054988"/>
    </source>
</evidence>